<protein>
    <submittedName>
        <fullName evidence="2">Uncharacterized protein</fullName>
    </submittedName>
</protein>
<organism evidence="2 3">
    <name type="scientific">Mytilus edulis</name>
    <name type="common">Blue mussel</name>
    <dbReference type="NCBI Taxonomy" id="6550"/>
    <lineage>
        <taxon>Eukaryota</taxon>
        <taxon>Metazoa</taxon>
        <taxon>Spiralia</taxon>
        <taxon>Lophotrochozoa</taxon>
        <taxon>Mollusca</taxon>
        <taxon>Bivalvia</taxon>
        <taxon>Autobranchia</taxon>
        <taxon>Pteriomorphia</taxon>
        <taxon>Mytilida</taxon>
        <taxon>Mytiloidea</taxon>
        <taxon>Mytilidae</taxon>
        <taxon>Mytilinae</taxon>
        <taxon>Mytilus</taxon>
    </lineage>
</organism>
<comment type="caution">
    <text evidence="2">The sequence shown here is derived from an EMBL/GenBank/DDBJ whole genome shotgun (WGS) entry which is preliminary data.</text>
</comment>
<name>A0A8S3SVI6_MYTED</name>
<dbReference type="Proteomes" id="UP000683360">
    <property type="component" value="Unassembled WGS sequence"/>
</dbReference>
<reference evidence="2" key="1">
    <citation type="submission" date="2021-03" db="EMBL/GenBank/DDBJ databases">
        <authorList>
            <person name="Bekaert M."/>
        </authorList>
    </citation>
    <scope>NUCLEOTIDE SEQUENCE</scope>
</reference>
<keyword evidence="1" id="KW-1133">Transmembrane helix</keyword>
<sequence length="177" mass="20031">METTTKFDTLTDSMNYSKHNITTENGIKTVLSQLAYYGSLIASFALVLIGVVVCIIRISHHRRRVKFKINTETVIESSIQNPASPDSEETTELNNSGYETINESEMLSYLALMSRIKEDNVNRTTPLVERETNTDSISSTSTTYIDVIDNSIYLNPYQSVAEPRDLNDIHMYSYIAK</sequence>
<gene>
    <name evidence="2" type="ORF">MEDL_36979</name>
</gene>
<evidence type="ECO:0000313" key="2">
    <source>
        <dbReference type="EMBL" id="CAG2223616.1"/>
    </source>
</evidence>
<keyword evidence="1" id="KW-0812">Transmembrane</keyword>
<proteinExistence type="predicted"/>
<dbReference type="AlphaFoldDB" id="A0A8S3SVI6"/>
<accession>A0A8S3SVI6</accession>
<dbReference type="EMBL" id="CAJPWZ010001791">
    <property type="protein sequence ID" value="CAG2223616.1"/>
    <property type="molecule type" value="Genomic_DNA"/>
</dbReference>
<keyword evidence="3" id="KW-1185">Reference proteome</keyword>
<feature type="transmembrane region" description="Helical" evidence="1">
    <location>
        <begin position="34"/>
        <end position="58"/>
    </location>
</feature>
<evidence type="ECO:0000313" key="3">
    <source>
        <dbReference type="Proteomes" id="UP000683360"/>
    </source>
</evidence>
<evidence type="ECO:0000256" key="1">
    <source>
        <dbReference type="SAM" id="Phobius"/>
    </source>
</evidence>
<keyword evidence="1" id="KW-0472">Membrane</keyword>